<proteinExistence type="inferred from homology"/>
<dbReference type="GO" id="GO:0035673">
    <property type="term" value="F:oligopeptide transmembrane transporter activity"/>
    <property type="evidence" value="ECO:0007669"/>
    <property type="project" value="InterPro"/>
</dbReference>
<sequence>MSTPITFTFTTTLTLVIISVSLLSWSLGSATATETEVRLLYEQWLVENGKNYINGLEEKEKRFKIFSDNLKFIDEYNSVPNRSYEVGLTRKLKNKDEDGVVENNEGLPQALLGSCNDCARQLQASSSERLLDSIRFFLAVLCFAIANYFAGFFIFLYIVLPIFYWSNTYDAHKFPFYTSQTFDHAGHSEKDFDINLDAYNGYRKLYLSLMFAFLYGLSFASFFATISHVTLYDGTFIWRMWKKATTATKDKFGDVHSRLMKNYQAVSLTQIRGEEDFLLVFGLRWNIKESMSSTPRMII</sequence>
<gene>
    <name evidence="11" type="ORF">BRAPAZ1V2_A01P38780.2</name>
</gene>
<evidence type="ECO:0000313" key="12">
    <source>
        <dbReference type="Proteomes" id="UP000694005"/>
    </source>
</evidence>
<organism evidence="11 12">
    <name type="scientific">Brassica campestris</name>
    <name type="common">Field mustard</name>
    <dbReference type="NCBI Taxonomy" id="3711"/>
    <lineage>
        <taxon>Eukaryota</taxon>
        <taxon>Viridiplantae</taxon>
        <taxon>Streptophyta</taxon>
        <taxon>Embryophyta</taxon>
        <taxon>Tracheophyta</taxon>
        <taxon>Spermatophyta</taxon>
        <taxon>Magnoliopsida</taxon>
        <taxon>eudicotyledons</taxon>
        <taxon>Gunneridae</taxon>
        <taxon>Pentapetalae</taxon>
        <taxon>rosids</taxon>
        <taxon>malvids</taxon>
        <taxon>Brassicales</taxon>
        <taxon>Brassicaceae</taxon>
        <taxon>Brassiceae</taxon>
        <taxon>Brassica</taxon>
    </lineage>
</organism>
<keyword evidence="8 9" id="KW-0472">Membrane</keyword>
<dbReference type="SMART" id="SM00848">
    <property type="entry name" value="Inhibitor_I29"/>
    <property type="match status" value="1"/>
</dbReference>
<feature type="transmembrane region" description="Helical" evidence="9">
    <location>
        <begin position="136"/>
        <end position="165"/>
    </location>
</feature>
<feature type="domain" description="Cathepsin propeptide inhibitor" evidence="10">
    <location>
        <begin position="41"/>
        <end position="90"/>
    </location>
</feature>
<keyword evidence="6" id="KW-0653">Protein transport</keyword>
<keyword evidence="5" id="KW-0571">Peptide transport</keyword>
<comment type="subcellular location">
    <subcellularLocation>
        <location evidence="1">Membrane</location>
        <topology evidence="1">Multi-pass membrane protein</topology>
    </subcellularLocation>
</comment>
<evidence type="ECO:0000256" key="8">
    <source>
        <dbReference type="ARBA" id="ARBA00023136"/>
    </source>
</evidence>
<dbReference type="PANTHER" id="PTHR22601">
    <property type="entry name" value="ISP4 LIKE PROTEIN"/>
    <property type="match status" value="1"/>
</dbReference>
<keyword evidence="3" id="KW-0813">Transport</keyword>
<keyword evidence="7 9" id="KW-1133">Transmembrane helix</keyword>
<reference evidence="11 12" key="1">
    <citation type="submission" date="2021-07" db="EMBL/GenBank/DDBJ databases">
        <authorList>
            <consortium name="Genoscope - CEA"/>
            <person name="William W."/>
        </authorList>
    </citation>
    <scope>NUCLEOTIDE SEQUENCE [LARGE SCALE GENOMIC DNA]</scope>
</reference>
<evidence type="ECO:0000256" key="6">
    <source>
        <dbReference type="ARBA" id="ARBA00022927"/>
    </source>
</evidence>
<evidence type="ECO:0000256" key="3">
    <source>
        <dbReference type="ARBA" id="ARBA00022448"/>
    </source>
</evidence>
<evidence type="ECO:0000256" key="2">
    <source>
        <dbReference type="ARBA" id="ARBA00005484"/>
    </source>
</evidence>
<dbReference type="InterPro" id="IPR013201">
    <property type="entry name" value="Prot_inhib_I29"/>
</dbReference>
<protein>
    <recommendedName>
        <fullName evidence="10">Cathepsin propeptide inhibitor domain-containing protein</fullName>
    </recommendedName>
</protein>
<dbReference type="Proteomes" id="UP000694005">
    <property type="component" value="Chromosome A01"/>
</dbReference>
<dbReference type="GO" id="GO:0016020">
    <property type="term" value="C:membrane"/>
    <property type="evidence" value="ECO:0007669"/>
    <property type="project" value="UniProtKB-SubCell"/>
</dbReference>
<evidence type="ECO:0000256" key="4">
    <source>
        <dbReference type="ARBA" id="ARBA00022692"/>
    </source>
</evidence>
<dbReference type="Pfam" id="PF08246">
    <property type="entry name" value="Inhibitor_I29"/>
    <property type="match status" value="1"/>
</dbReference>
<evidence type="ECO:0000256" key="9">
    <source>
        <dbReference type="SAM" id="Phobius"/>
    </source>
</evidence>
<dbReference type="InterPro" id="IPR004648">
    <property type="entry name" value="Oligpept_transpt"/>
</dbReference>
<dbReference type="InterPro" id="IPR004813">
    <property type="entry name" value="OPT"/>
</dbReference>
<dbReference type="SUPFAM" id="SSF54001">
    <property type="entry name" value="Cysteine proteinases"/>
    <property type="match status" value="1"/>
</dbReference>
<evidence type="ECO:0000259" key="10">
    <source>
        <dbReference type="SMART" id="SM00848"/>
    </source>
</evidence>
<evidence type="ECO:0000256" key="7">
    <source>
        <dbReference type="ARBA" id="ARBA00022989"/>
    </source>
</evidence>
<dbReference type="Pfam" id="PF03169">
    <property type="entry name" value="OPT"/>
    <property type="match status" value="1"/>
</dbReference>
<evidence type="ECO:0000256" key="1">
    <source>
        <dbReference type="ARBA" id="ARBA00004141"/>
    </source>
</evidence>
<dbReference type="EMBL" id="LS974617">
    <property type="protein sequence ID" value="CAG7889802.1"/>
    <property type="molecule type" value="Genomic_DNA"/>
</dbReference>
<comment type="similarity">
    <text evidence="2">Belongs to the oligopeptide OPT transporter (TC 2.A.67.1) family.</text>
</comment>
<name>A0A8D9GZS9_BRACM</name>
<dbReference type="GO" id="GO:0015031">
    <property type="term" value="P:protein transport"/>
    <property type="evidence" value="ECO:0007669"/>
    <property type="project" value="UniProtKB-KW"/>
</dbReference>
<dbReference type="Gramene" id="A01p38780.2_BraZ1">
    <property type="protein sequence ID" value="A01p38780.2_BraZ1.CDS"/>
    <property type="gene ID" value="A01g38780.2_BraZ1"/>
</dbReference>
<dbReference type="Gene3D" id="1.10.287.2250">
    <property type="match status" value="1"/>
</dbReference>
<feature type="transmembrane region" description="Helical" evidence="9">
    <location>
        <begin position="6"/>
        <end position="28"/>
    </location>
</feature>
<feature type="transmembrane region" description="Helical" evidence="9">
    <location>
        <begin position="205"/>
        <end position="232"/>
    </location>
</feature>
<keyword evidence="4 9" id="KW-0812">Transmembrane</keyword>
<dbReference type="InterPro" id="IPR038765">
    <property type="entry name" value="Papain-like_cys_pep_sf"/>
</dbReference>
<dbReference type="AlphaFoldDB" id="A0A8D9GZS9"/>
<accession>A0A8D9GZS9</accession>
<evidence type="ECO:0000313" key="11">
    <source>
        <dbReference type="EMBL" id="CAG7889802.1"/>
    </source>
</evidence>
<evidence type="ECO:0000256" key="5">
    <source>
        <dbReference type="ARBA" id="ARBA00022856"/>
    </source>
</evidence>